<evidence type="ECO:0000259" key="1">
    <source>
        <dbReference type="SMART" id="SM00731"/>
    </source>
</evidence>
<dbReference type="STRING" id="1629.IV50_GL000618"/>
<dbReference type="EMBL" id="UHIV01000001">
    <property type="protein sequence ID" value="SUP52447.1"/>
    <property type="molecule type" value="Genomic_DNA"/>
</dbReference>
<dbReference type="EMBL" id="JQBM01000002">
    <property type="protein sequence ID" value="KRN46349.1"/>
    <property type="molecule type" value="Genomic_DNA"/>
</dbReference>
<dbReference type="Proteomes" id="UP000254621">
    <property type="component" value="Unassembled WGS sequence"/>
</dbReference>
<name>A0A0R2HA12_WEIVI</name>
<dbReference type="SMART" id="SM00731">
    <property type="entry name" value="SprT"/>
    <property type="match status" value="1"/>
</dbReference>
<keyword evidence="4" id="KW-1185">Reference proteome</keyword>
<feature type="domain" description="SprT-like" evidence="1">
    <location>
        <begin position="4"/>
        <end position="143"/>
    </location>
</feature>
<dbReference type="GO" id="GO:0006950">
    <property type="term" value="P:response to stress"/>
    <property type="evidence" value="ECO:0007669"/>
    <property type="project" value="UniProtKB-ARBA"/>
</dbReference>
<evidence type="ECO:0000313" key="2">
    <source>
        <dbReference type="EMBL" id="KRN46349.1"/>
    </source>
</evidence>
<evidence type="ECO:0000313" key="3">
    <source>
        <dbReference type="EMBL" id="SUP52447.1"/>
    </source>
</evidence>
<gene>
    <name evidence="2" type="ORF">IV50_GL000618</name>
    <name evidence="3" type="ORF">NCTC13645_00336</name>
</gene>
<dbReference type="InterPro" id="IPR006640">
    <property type="entry name" value="SprT-like_domain"/>
</dbReference>
<evidence type="ECO:0000313" key="5">
    <source>
        <dbReference type="Proteomes" id="UP000254621"/>
    </source>
</evidence>
<organism evidence="2 4">
    <name type="scientific">Weissella viridescens</name>
    <name type="common">Lactobacillus viridescens</name>
    <dbReference type="NCBI Taxonomy" id="1629"/>
    <lineage>
        <taxon>Bacteria</taxon>
        <taxon>Bacillati</taxon>
        <taxon>Bacillota</taxon>
        <taxon>Bacilli</taxon>
        <taxon>Lactobacillales</taxon>
        <taxon>Lactobacillaceae</taxon>
        <taxon>Weissella</taxon>
    </lineage>
</organism>
<protein>
    <submittedName>
        <fullName evidence="3">SprT-like family</fullName>
    </submittedName>
</protein>
<dbReference type="PATRIC" id="fig|1629.5.peg.623"/>
<accession>A0A0R2HA12</accession>
<sequence length="147" mass="17096">MTDAELQSLVESISITDFERPFEHQATFNRRLRTTGGRYLLATHNLEINPRMMTDFDEATLIGVIQHELIHYHLHMQGLPHQHRDQAFKQELARTGALRFAPAQPQAAKWHYCCANGHDIYRNRRMNVKRYVCGKCRAPLKLMNPNG</sequence>
<evidence type="ECO:0000313" key="4">
    <source>
        <dbReference type="Proteomes" id="UP000051992"/>
    </source>
</evidence>
<dbReference type="Pfam" id="PF10263">
    <property type="entry name" value="SprT-like"/>
    <property type="match status" value="1"/>
</dbReference>
<reference evidence="3 5" key="2">
    <citation type="submission" date="2018-06" db="EMBL/GenBank/DDBJ databases">
        <authorList>
            <consortium name="Pathogen Informatics"/>
            <person name="Doyle S."/>
        </authorList>
    </citation>
    <scope>NUCLEOTIDE SEQUENCE [LARGE SCALE GENOMIC DNA]</scope>
    <source>
        <strain evidence="3 5">NCTC13645</strain>
    </source>
</reference>
<proteinExistence type="predicted"/>
<dbReference type="Proteomes" id="UP000051992">
    <property type="component" value="Unassembled WGS sequence"/>
</dbReference>
<dbReference type="RefSeq" id="WP_057744913.1">
    <property type="nucleotide sequence ID" value="NZ_BJLU01000011.1"/>
</dbReference>
<dbReference type="AlphaFoldDB" id="A0A0R2HA12"/>
<dbReference type="NCBIfam" id="NF003339">
    <property type="entry name" value="PRK04351.1"/>
    <property type="match status" value="1"/>
</dbReference>
<reference evidence="2 4" key="1">
    <citation type="journal article" date="2015" name="Genome Announc.">
        <title>Expanding the biotechnology potential of lactobacilli through comparative genomics of 213 strains and associated genera.</title>
        <authorList>
            <person name="Sun Z."/>
            <person name="Harris H.M."/>
            <person name="McCann A."/>
            <person name="Guo C."/>
            <person name="Argimon S."/>
            <person name="Zhang W."/>
            <person name="Yang X."/>
            <person name="Jeffery I.B."/>
            <person name="Cooney J.C."/>
            <person name="Kagawa T.F."/>
            <person name="Liu W."/>
            <person name="Song Y."/>
            <person name="Salvetti E."/>
            <person name="Wrobel A."/>
            <person name="Rasinkangas P."/>
            <person name="Parkhill J."/>
            <person name="Rea M.C."/>
            <person name="O'Sullivan O."/>
            <person name="Ritari J."/>
            <person name="Douillard F.P."/>
            <person name="Paul Ross R."/>
            <person name="Yang R."/>
            <person name="Briner A.E."/>
            <person name="Felis G.E."/>
            <person name="de Vos W.M."/>
            <person name="Barrangou R."/>
            <person name="Klaenhammer T.R."/>
            <person name="Caufield P.W."/>
            <person name="Cui Y."/>
            <person name="Zhang H."/>
            <person name="O'Toole P.W."/>
        </authorList>
    </citation>
    <scope>NUCLEOTIDE SEQUENCE [LARGE SCALE GENOMIC DNA]</scope>
    <source>
        <strain evidence="2 4">DSM 20410</strain>
    </source>
</reference>
<dbReference type="OrthoDB" id="9799909at2"/>